<evidence type="ECO:0000313" key="2">
    <source>
        <dbReference type="EMBL" id="KAK3674624.1"/>
    </source>
</evidence>
<feature type="compositionally biased region" description="Basic and acidic residues" evidence="1">
    <location>
        <begin position="37"/>
        <end position="53"/>
    </location>
</feature>
<dbReference type="EMBL" id="JAUTXT010000018">
    <property type="protein sequence ID" value="KAK3674624.1"/>
    <property type="molecule type" value="Genomic_DNA"/>
</dbReference>
<dbReference type="PANTHER" id="PTHR34693">
    <property type="entry name" value="PROTEIN PAR32"/>
    <property type="match status" value="1"/>
</dbReference>
<feature type="compositionally biased region" description="Polar residues" evidence="1">
    <location>
        <begin position="65"/>
        <end position="80"/>
    </location>
</feature>
<organism evidence="2 3">
    <name type="scientific">Recurvomyces mirabilis</name>
    <dbReference type="NCBI Taxonomy" id="574656"/>
    <lineage>
        <taxon>Eukaryota</taxon>
        <taxon>Fungi</taxon>
        <taxon>Dikarya</taxon>
        <taxon>Ascomycota</taxon>
        <taxon>Pezizomycotina</taxon>
        <taxon>Dothideomycetes</taxon>
        <taxon>Dothideomycetidae</taxon>
        <taxon>Mycosphaerellales</taxon>
        <taxon>Teratosphaeriaceae</taxon>
        <taxon>Recurvomyces</taxon>
    </lineage>
</organism>
<gene>
    <name evidence="2" type="ORF">LTR78_005346</name>
</gene>
<feature type="compositionally biased region" description="Basic and acidic residues" evidence="1">
    <location>
        <begin position="136"/>
        <end position="148"/>
    </location>
</feature>
<evidence type="ECO:0000256" key="1">
    <source>
        <dbReference type="SAM" id="MobiDB-lite"/>
    </source>
</evidence>
<dbReference type="AlphaFoldDB" id="A0AAE1C1J0"/>
<keyword evidence="3" id="KW-1185">Reference proteome</keyword>
<name>A0AAE1C1J0_9PEZI</name>
<feature type="region of interest" description="Disordered" evidence="1">
    <location>
        <begin position="30"/>
        <end position="154"/>
    </location>
</feature>
<dbReference type="PANTHER" id="PTHR34693:SF5">
    <property type="match status" value="1"/>
</dbReference>
<reference evidence="2" key="1">
    <citation type="submission" date="2023-07" db="EMBL/GenBank/DDBJ databases">
        <title>Black Yeasts Isolated from many extreme environments.</title>
        <authorList>
            <person name="Coleine C."/>
            <person name="Stajich J.E."/>
            <person name="Selbmann L."/>
        </authorList>
    </citation>
    <scope>NUCLEOTIDE SEQUENCE</scope>
    <source>
        <strain evidence="2">CCFEE 5485</strain>
    </source>
</reference>
<sequence>MPYGRGGAGNIYAVEQEVARTKANVEANHFTAASSGVDDKQPTDQMREGERQYAHTGRGGAGNYYSPQQLTETGSFSNAARSHIIGDGTQAPSPQASDKMASSATTSEQSSSGLSRKVGRGGAGNYAFGVGESEENAARKRIDEEQRRQQVQADVEKGVGAMLVPPPKARVTGAEFLVSSFEAARCGAEQDDTAY</sequence>
<accession>A0AAE1C1J0</accession>
<evidence type="ECO:0000313" key="3">
    <source>
        <dbReference type="Proteomes" id="UP001274830"/>
    </source>
</evidence>
<dbReference type="Proteomes" id="UP001274830">
    <property type="component" value="Unassembled WGS sequence"/>
</dbReference>
<dbReference type="InterPro" id="IPR053203">
    <property type="entry name" value="Cisplatin_resist-associated"/>
</dbReference>
<proteinExistence type="predicted"/>
<comment type="caution">
    <text evidence="2">The sequence shown here is derived from an EMBL/GenBank/DDBJ whole genome shotgun (WGS) entry which is preliminary data.</text>
</comment>
<protein>
    <submittedName>
        <fullName evidence="2">Uncharacterized protein</fullName>
    </submittedName>
</protein>
<feature type="compositionally biased region" description="Low complexity" evidence="1">
    <location>
        <begin position="101"/>
        <end position="115"/>
    </location>
</feature>